<name>A0A077X193_9FUNG</name>
<evidence type="ECO:0000313" key="4">
    <source>
        <dbReference type="EMBL" id="CDS13601.1"/>
    </source>
</evidence>
<keyword evidence="2" id="KW-1133">Transmembrane helix</keyword>
<dbReference type="InterPro" id="IPR046368">
    <property type="entry name" value="Tag1"/>
</dbReference>
<evidence type="ECO:0000256" key="1">
    <source>
        <dbReference type="SAM" id="MobiDB-lite"/>
    </source>
</evidence>
<dbReference type="PANTHER" id="PTHR35895:SF3">
    <property type="entry name" value="PRE-RRNA PROCESSING PROTEIN"/>
    <property type="match status" value="1"/>
</dbReference>
<evidence type="ECO:0000256" key="2">
    <source>
        <dbReference type="SAM" id="Phobius"/>
    </source>
</evidence>
<keyword evidence="2" id="KW-0812">Transmembrane</keyword>
<dbReference type="PANTHER" id="PTHR35895">
    <property type="entry name" value="CHROMOSOME 16, WHOLE GENOME SHOTGUN SEQUENCE"/>
    <property type="match status" value="1"/>
</dbReference>
<gene>
    <name evidence="4" type="ORF">LRAMOSA05777</name>
</gene>
<accession>A0A077X193</accession>
<feature type="transmembrane region" description="Helical" evidence="2">
    <location>
        <begin position="79"/>
        <end position="103"/>
    </location>
</feature>
<organism evidence="4">
    <name type="scientific">Lichtheimia ramosa</name>
    <dbReference type="NCBI Taxonomy" id="688394"/>
    <lineage>
        <taxon>Eukaryota</taxon>
        <taxon>Fungi</taxon>
        <taxon>Fungi incertae sedis</taxon>
        <taxon>Mucoromycota</taxon>
        <taxon>Mucoromycotina</taxon>
        <taxon>Mucoromycetes</taxon>
        <taxon>Mucorales</taxon>
        <taxon>Lichtheimiaceae</taxon>
        <taxon>Lichtheimia</taxon>
    </lineage>
</organism>
<dbReference type="Pfam" id="PF12505">
    <property type="entry name" value="DUF3712"/>
    <property type="match status" value="1"/>
</dbReference>
<dbReference type="InterPro" id="IPR022185">
    <property type="entry name" value="DUF3712"/>
</dbReference>
<dbReference type="AlphaFoldDB" id="A0A077X193"/>
<dbReference type="OrthoDB" id="10039566at2759"/>
<feature type="region of interest" description="Disordered" evidence="1">
    <location>
        <begin position="1"/>
        <end position="73"/>
    </location>
</feature>
<feature type="transmembrane region" description="Helical" evidence="2">
    <location>
        <begin position="153"/>
        <end position="176"/>
    </location>
</feature>
<evidence type="ECO:0000259" key="3">
    <source>
        <dbReference type="Pfam" id="PF22786"/>
    </source>
</evidence>
<dbReference type="EMBL" id="LK023379">
    <property type="protein sequence ID" value="CDS13601.1"/>
    <property type="molecule type" value="Genomic_DNA"/>
</dbReference>
<reference evidence="4" key="1">
    <citation type="journal article" date="2014" name="Genome Announc.">
        <title>De novo whole-genome sequence and genome annotation of Lichtheimia ramosa.</title>
        <authorList>
            <person name="Linde J."/>
            <person name="Schwartze V."/>
            <person name="Binder U."/>
            <person name="Lass-Florl C."/>
            <person name="Voigt K."/>
            <person name="Horn F."/>
        </authorList>
    </citation>
    <scope>NUCLEOTIDE SEQUENCE</scope>
    <source>
        <strain evidence="4">JMRC FSU:6197</strain>
    </source>
</reference>
<protein>
    <recommendedName>
        <fullName evidence="3">Tag1 C-terminal domain-containing protein</fullName>
    </recommendedName>
</protein>
<feature type="compositionally biased region" description="Low complexity" evidence="1">
    <location>
        <begin position="1"/>
        <end position="18"/>
    </location>
</feature>
<feature type="domain" description="Tag1 C-terminal" evidence="3">
    <location>
        <begin position="465"/>
        <end position="578"/>
    </location>
</feature>
<sequence length="865" mass="94508">MPSRSSTPTGEPSSSSISVHNPAFEQEDDATTHLQRKDKTRANDNYGSISVPEDSTDQDNRHNLDGQENGDTLGPGGPWRLPLCVVFILVMVLSCVAVLILLIMTPEFAQRSFETGVIFDLKEASIVNATQQDNINVLAMHVAGSITLRDQAYTLATTAAWILGSIGIGHSALLVYHAPSSFIIGSQSADHAAMGTIHLPPLELSSDSRSTPFDFITRFVVDNDKELMLFAQDAVASKQVAWQLTGPVRLQLGWFSAKVDFDKQVSLEGMDGLKQASLQSVAFPGTHSRGGIALEGAVEIYNPSSTLSLRLGDVDFGIYLPNDHGNDKLIAVVRAEDASLLGQQNNVFEIHGRTIPMSNNDRQGKELMDKFLSSYLHGNTSIVHVRGSPFGPDDDPQESSSSTTPAWLRKALQSLTLEIPFPGTKHSDLIRSLELSNIKIDFSSSGRPVISADIAAMLQKPEEMQFSINVTEIHPRVFLYLNADSKEPFGQLLPEKPSPAHTIEDDDDLPPGMLKVTSRISRAPFTVMPGKDDEFQKFLGKIFNGKRGTVYIRGTADAMVDSAFGHLTIHDLEFKGQIDSQGMGGMKDPPPRVTSISLKHGATDALYIQSELEIMNPSDIQVNMGLVHFSLEFDGQIIGEIILQELKLDANTSNKMLTQGRLFADKPVPVVDYIGKYISAQRDTPLTISGRHPNATFCDLLLPLVRSMEFTVVPPLFDEPPLLAAMQLNVLSSTTVLWLRNPFSHIKLEMIQLNATAVYQTTEIGTAHANFHDAGEGWTEPVMLPPVLCSSSNTASADNCSAITVQTPKIPVITKKLGLDMIKKALGGEIELSIDSIVTIQIDDLVLYDLRYKRNNLTATVNKGF</sequence>
<proteinExistence type="predicted"/>
<keyword evidence="2" id="KW-0472">Membrane</keyword>
<dbReference type="Pfam" id="PF22786">
    <property type="entry name" value="Tag1_C"/>
    <property type="match status" value="1"/>
</dbReference>
<dbReference type="GO" id="GO:0000329">
    <property type="term" value="C:fungal-type vacuole membrane"/>
    <property type="evidence" value="ECO:0007669"/>
    <property type="project" value="InterPro"/>
</dbReference>
<dbReference type="InterPro" id="IPR055011">
    <property type="entry name" value="Tag1_C"/>
</dbReference>